<feature type="compositionally biased region" description="Low complexity" evidence="1">
    <location>
        <begin position="195"/>
        <end position="209"/>
    </location>
</feature>
<dbReference type="EMBL" id="QHKI01000005">
    <property type="protein sequence ID" value="RSM87840.1"/>
    <property type="molecule type" value="Genomic_DNA"/>
</dbReference>
<evidence type="ECO:0008006" key="4">
    <source>
        <dbReference type="Google" id="ProtNLM"/>
    </source>
</evidence>
<organism evidence="2 3">
    <name type="scientific">Kibdelosporangium aridum</name>
    <dbReference type="NCBI Taxonomy" id="2030"/>
    <lineage>
        <taxon>Bacteria</taxon>
        <taxon>Bacillati</taxon>
        <taxon>Actinomycetota</taxon>
        <taxon>Actinomycetes</taxon>
        <taxon>Pseudonocardiales</taxon>
        <taxon>Pseudonocardiaceae</taxon>
        <taxon>Kibdelosporangium</taxon>
    </lineage>
</organism>
<dbReference type="RefSeq" id="WP_037255486.1">
    <property type="nucleotide sequence ID" value="NZ_QHKI01000005.1"/>
</dbReference>
<dbReference type="AlphaFoldDB" id="A0A428ZIP6"/>
<evidence type="ECO:0000313" key="2">
    <source>
        <dbReference type="EMBL" id="RSM87840.1"/>
    </source>
</evidence>
<accession>A0A428ZIP6</accession>
<feature type="compositionally biased region" description="Polar residues" evidence="1">
    <location>
        <begin position="137"/>
        <end position="147"/>
    </location>
</feature>
<sequence>MPDYFDRLLAKASDAPGPVPQARPRLPHLFERPQHVPELEQYEEIETPGVRAAVPTPLTPLVPGRAHDKTPVEQVHTGPSREEVRTEVRQDVTRSVEIVQAVHRIEERVELRRDAELVPVHLPPPPLTSIERPEPVITSTAANQSTVEVRPPASAADPTVSSQERRAEQAQVHSPRAERAVQVTIGRLEVNVAGPDRATPRARPSRAAPVVSLERYLAGEDGRHE</sequence>
<dbReference type="Proteomes" id="UP000287547">
    <property type="component" value="Unassembled WGS sequence"/>
</dbReference>
<reference evidence="2 3" key="1">
    <citation type="submission" date="2018-05" db="EMBL/GenBank/DDBJ databases">
        <title>Evolution of GPA BGCs.</title>
        <authorList>
            <person name="Waglechner N."/>
            <person name="Wright G.D."/>
        </authorList>
    </citation>
    <scope>NUCLEOTIDE SEQUENCE [LARGE SCALE GENOMIC DNA]</scope>
    <source>
        <strain evidence="2 3">A82846</strain>
    </source>
</reference>
<evidence type="ECO:0000313" key="3">
    <source>
        <dbReference type="Proteomes" id="UP000287547"/>
    </source>
</evidence>
<feature type="region of interest" description="Disordered" evidence="1">
    <location>
        <begin position="119"/>
        <end position="180"/>
    </location>
</feature>
<feature type="compositionally biased region" description="Basic and acidic residues" evidence="1">
    <location>
        <begin position="79"/>
        <end position="88"/>
    </location>
</feature>
<feature type="region of interest" description="Disordered" evidence="1">
    <location>
        <begin position="54"/>
        <end position="88"/>
    </location>
</feature>
<protein>
    <recommendedName>
        <fullName evidence="4">DUF2382 domain-containing protein</fullName>
    </recommendedName>
</protein>
<feature type="region of interest" description="Disordered" evidence="1">
    <location>
        <begin position="192"/>
        <end position="225"/>
    </location>
</feature>
<proteinExistence type="predicted"/>
<gene>
    <name evidence="2" type="ORF">DMH04_08905</name>
</gene>
<evidence type="ECO:0000256" key="1">
    <source>
        <dbReference type="SAM" id="MobiDB-lite"/>
    </source>
</evidence>
<comment type="caution">
    <text evidence="2">The sequence shown here is derived from an EMBL/GenBank/DDBJ whole genome shotgun (WGS) entry which is preliminary data.</text>
</comment>
<name>A0A428ZIP6_KIBAR</name>
<dbReference type="OrthoDB" id="3681682at2"/>